<reference evidence="1" key="2">
    <citation type="journal article" date="2015" name="Data Brief">
        <title>Shoot transcriptome of the giant reed, Arundo donax.</title>
        <authorList>
            <person name="Barrero R.A."/>
            <person name="Guerrero F.D."/>
            <person name="Moolhuijzen P."/>
            <person name="Goolsby J.A."/>
            <person name="Tidwell J."/>
            <person name="Bellgard S.E."/>
            <person name="Bellgard M.I."/>
        </authorList>
    </citation>
    <scope>NUCLEOTIDE SEQUENCE</scope>
    <source>
        <tissue evidence="1">Shoot tissue taken approximately 20 cm above the soil surface</tissue>
    </source>
</reference>
<dbReference type="EMBL" id="GBRH01252817">
    <property type="protein sequence ID" value="JAD45078.1"/>
    <property type="molecule type" value="Transcribed_RNA"/>
</dbReference>
<proteinExistence type="predicted"/>
<reference evidence="1" key="1">
    <citation type="submission" date="2014-09" db="EMBL/GenBank/DDBJ databases">
        <authorList>
            <person name="Magalhaes I.L.F."/>
            <person name="Oliveira U."/>
            <person name="Santos F.R."/>
            <person name="Vidigal T.H.D.A."/>
            <person name="Brescovit A.D."/>
            <person name="Santos A.J."/>
        </authorList>
    </citation>
    <scope>NUCLEOTIDE SEQUENCE</scope>
    <source>
        <tissue evidence="1">Shoot tissue taken approximately 20 cm above the soil surface</tissue>
    </source>
</reference>
<dbReference type="AlphaFoldDB" id="A0A0A9A580"/>
<sequence>MRFLIQNKLYIFEILDKLTVQLSNVINDLSLEARSQL</sequence>
<protein>
    <submittedName>
        <fullName evidence="1">Uncharacterized protein</fullName>
    </submittedName>
</protein>
<organism evidence="1">
    <name type="scientific">Arundo donax</name>
    <name type="common">Giant reed</name>
    <name type="synonym">Donax arundinaceus</name>
    <dbReference type="NCBI Taxonomy" id="35708"/>
    <lineage>
        <taxon>Eukaryota</taxon>
        <taxon>Viridiplantae</taxon>
        <taxon>Streptophyta</taxon>
        <taxon>Embryophyta</taxon>
        <taxon>Tracheophyta</taxon>
        <taxon>Spermatophyta</taxon>
        <taxon>Magnoliopsida</taxon>
        <taxon>Liliopsida</taxon>
        <taxon>Poales</taxon>
        <taxon>Poaceae</taxon>
        <taxon>PACMAD clade</taxon>
        <taxon>Arundinoideae</taxon>
        <taxon>Arundineae</taxon>
        <taxon>Arundo</taxon>
    </lineage>
</organism>
<name>A0A0A9A580_ARUDO</name>
<evidence type="ECO:0000313" key="1">
    <source>
        <dbReference type="EMBL" id="JAD45078.1"/>
    </source>
</evidence>
<accession>A0A0A9A580</accession>